<sequence length="123" mass="15018">MEITKYLVFEHYQLFALLKLKLPKDIKQKIFYDHLLPLFYEKKYAILMNIIKNRDASMFNSQFKLMEEIKTFIENKNFISFLREKNELFSDIYKEHYILNNKAYVNMSTIESLSVSWLVNLYH</sequence>
<name>A0A6C0KWC9_9ZZZZ</name>
<dbReference type="EMBL" id="MN740990">
    <property type="protein sequence ID" value="QHU21446.1"/>
    <property type="molecule type" value="Genomic_DNA"/>
</dbReference>
<protein>
    <submittedName>
        <fullName evidence="1">Uncharacterized protein</fullName>
    </submittedName>
</protein>
<proteinExistence type="predicted"/>
<reference evidence="1" key="1">
    <citation type="journal article" date="2020" name="Nature">
        <title>Giant virus diversity and host interactions through global metagenomics.</title>
        <authorList>
            <person name="Schulz F."/>
            <person name="Roux S."/>
            <person name="Paez-Espino D."/>
            <person name="Jungbluth S."/>
            <person name="Walsh D.A."/>
            <person name="Denef V.J."/>
            <person name="McMahon K.D."/>
            <person name="Konstantinidis K.T."/>
            <person name="Eloe-Fadrosh E.A."/>
            <person name="Kyrpides N.C."/>
            <person name="Woyke T."/>
        </authorList>
    </citation>
    <scope>NUCLEOTIDE SEQUENCE</scope>
    <source>
        <strain evidence="1">GVMAG-S-3300013094-109</strain>
    </source>
</reference>
<organism evidence="1">
    <name type="scientific">viral metagenome</name>
    <dbReference type="NCBI Taxonomy" id="1070528"/>
    <lineage>
        <taxon>unclassified sequences</taxon>
        <taxon>metagenomes</taxon>
        <taxon>organismal metagenomes</taxon>
    </lineage>
</organism>
<evidence type="ECO:0000313" key="1">
    <source>
        <dbReference type="EMBL" id="QHU21446.1"/>
    </source>
</evidence>
<accession>A0A6C0KWC9</accession>
<dbReference type="AlphaFoldDB" id="A0A6C0KWC9"/>